<gene>
    <name evidence="3" type="ORF">AB1Y20_005471</name>
</gene>
<comment type="caution">
    <text evidence="3">The sequence shown here is derived from an EMBL/GenBank/DDBJ whole genome shotgun (WGS) entry which is preliminary data.</text>
</comment>
<organism evidence="3 4">
    <name type="scientific">Prymnesium parvum</name>
    <name type="common">Toxic golden alga</name>
    <dbReference type="NCBI Taxonomy" id="97485"/>
    <lineage>
        <taxon>Eukaryota</taxon>
        <taxon>Haptista</taxon>
        <taxon>Haptophyta</taxon>
        <taxon>Prymnesiophyceae</taxon>
        <taxon>Prymnesiales</taxon>
        <taxon>Prymnesiaceae</taxon>
        <taxon>Prymnesium</taxon>
    </lineage>
</organism>
<keyword evidence="4" id="KW-1185">Reference proteome</keyword>
<dbReference type="EMBL" id="JBGBPQ010000013">
    <property type="protein sequence ID" value="KAL1512207.1"/>
    <property type="molecule type" value="Genomic_DNA"/>
</dbReference>
<feature type="compositionally biased region" description="Basic and acidic residues" evidence="2">
    <location>
        <begin position="275"/>
        <end position="284"/>
    </location>
</feature>
<evidence type="ECO:0000256" key="2">
    <source>
        <dbReference type="SAM" id="MobiDB-lite"/>
    </source>
</evidence>
<feature type="region of interest" description="Disordered" evidence="2">
    <location>
        <begin position="230"/>
        <end position="284"/>
    </location>
</feature>
<evidence type="ECO:0000313" key="4">
    <source>
        <dbReference type="Proteomes" id="UP001515480"/>
    </source>
</evidence>
<keyword evidence="1" id="KW-0175">Coiled coil</keyword>
<reference evidence="3 4" key="1">
    <citation type="journal article" date="2024" name="Science">
        <title>Giant polyketide synthase enzymes in the biosynthesis of giant marine polyether toxins.</title>
        <authorList>
            <person name="Fallon T.R."/>
            <person name="Shende V.V."/>
            <person name="Wierzbicki I.H."/>
            <person name="Pendleton A.L."/>
            <person name="Watervoot N.F."/>
            <person name="Auber R.P."/>
            <person name="Gonzalez D.J."/>
            <person name="Wisecaver J.H."/>
            <person name="Moore B.S."/>
        </authorList>
    </citation>
    <scope>NUCLEOTIDE SEQUENCE [LARGE SCALE GENOMIC DNA]</scope>
    <source>
        <strain evidence="3 4">12B1</strain>
    </source>
</reference>
<proteinExistence type="predicted"/>
<evidence type="ECO:0000256" key="1">
    <source>
        <dbReference type="SAM" id="Coils"/>
    </source>
</evidence>
<dbReference type="AlphaFoldDB" id="A0AB34J4F1"/>
<sequence>MADVGRWTHRLATDVQAVAHHFRLAASQRRVSRDGLETSCEAAHDALRAEARALSQLERMAERHYRRMRRAVCYSRYINALCAHLELATHGRIRSHQVPPHDAALLEALEQVGADTHLALRVVSAHKLCNTPLQRKYEQRMSGVPREERLSVALLLPAAAAEHVLVHGLSASTASELNQLIPGIPSEVACLDRKALLRIVASSRPPAPPLALCHGPRAWRQLRTQQAYADATVRAEEESEQLEQEVQLPLESAREGTRPLNTTPEGSQAGDPPVDDLHDEGGDGRVDEAEALRSDGSRDDGVGVQLMLLCSVAKPADWDQSSVLLVDDPSCVQPLYLVQYHLVPQSKDKDKAPVLTPSPQARRAKSAHSPTTKATPQAEALGSHSLKMSRLLDLRGTKQYKTYSKARRSSHLALAAIDQLFAESVASIRAQLAPARAKCLAEEERRERELTRLLVEARDALARLKSTNRALVADLAGGSSRRSNSMHLRMTSLSTFD</sequence>
<protein>
    <submittedName>
        <fullName evidence="3">Uncharacterized protein</fullName>
    </submittedName>
</protein>
<feature type="region of interest" description="Disordered" evidence="2">
    <location>
        <begin position="347"/>
        <end position="380"/>
    </location>
</feature>
<feature type="coiled-coil region" evidence="1">
    <location>
        <begin position="440"/>
        <end position="474"/>
    </location>
</feature>
<name>A0AB34J4F1_PRYPA</name>
<accession>A0AB34J4F1</accession>
<evidence type="ECO:0000313" key="3">
    <source>
        <dbReference type="EMBL" id="KAL1512207.1"/>
    </source>
</evidence>
<dbReference type="Proteomes" id="UP001515480">
    <property type="component" value="Unassembled WGS sequence"/>
</dbReference>